<evidence type="ECO:0000313" key="4">
    <source>
        <dbReference type="Proteomes" id="UP000032142"/>
    </source>
</evidence>
<dbReference type="PANTHER" id="PTHR43329">
    <property type="entry name" value="EPOXIDE HYDROLASE"/>
    <property type="match status" value="1"/>
</dbReference>
<organism evidence="3 4">
    <name type="scientific">Gossypium arboreum</name>
    <name type="common">Tree cotton</name>
    <name type="synonym">Gossypium nanking</name>
    <dbReference type="NCBI Taxonomy" id="29729"/>
    <lineage>
        <taxon>Eukaryota</taxon>
        <taxon>Viridiplantae</taxon>
        <taxon>Streptophyta</taxon>
        <taxon>Embryophyta</taxon>
        <taxon>Tracheophyta</taxon>
        <taxon>Spermatophyta</taxon>
        <taxon>Magnoliopsida</taxon>
        <taxon>eudicotyledons</taxon>
        <taxon>Gunneridae</taxon>
        <taxon>Pentapetalae</taxon>
        <taxon>rosids</taxon>
        <taxon>malvids</taxon>
        <taxon>Malvales</taxon>
        <taxon>Malvaceae</taxon>
        <taxon>Malvoideae</taxon>
        <taxon>Gossypium</taxon>
    </lineage>
</organism>
<dbReference type="PRINTS" id="PR00412">
    <property type="entry name" value="EPOXHYDRLASE"/>
</dbReference>
<comment type="similarity">
    <text evidence="2">Belongs to the AB hydrolase superfamily. Epoxide hydrolase family.</text>
</comment>
<dbReference type="Gene3D" id="3.40.50.1820">
    <property type="entry name" value="alpha/beta hydrolase"/>
    <property type="match status" value="2"/>
</dbReference>
<evidence type="ECO:0000313" key="3">
    <source>
        <dbReference type="EMBL" id="KHG17815.1"/>
    </source>
</evidence>
<reference evidence="4" key="1">
    <citation type="submission" date="2014-09" db="EMBL/GenBank/DDBJ databases">
        <authorList>
            <person name="Mudge J."/>
            <person name="Ramaraj T."/>
            <person name="Lindquist I.E."/>
            <person name="Bharti A.K."/>
            <person name="Sundararajan A."/>
            <person name="Cameron C.T."/>
            <person name="Woodward J.E."/>
            <person name="May G.D."/>
            <person name="Brubaker C."/>
            <person name="Broadhvest J."/>
            <person name="Wilkins T.A."/>
        </authorList>
    </citation>
    <scope>NUCLEOTIDE SEQUENCE</scope>
    <source>
        <strain evidence="4">cv. AKA8401</strain>
    </source>
</reference>
<dbReference type="EMBL" id="KN409104">
    <property type="protein sequence ID" value="KHG17815.1"/>
    <property type="molecule type" value="Genomic_DNA"/>
</dbReference>
<name>A0A0B0NYF9_GOSAR</name>
<keyword evidence="1 3" id="KW-0378">Hydrolase</keyword>
<evidence type="ECO:0000256" key="1">
    <source>
        <dbReference type="ARBA" id="ARBA00022801"/>
    </source>
</evidence>
<dbReference type="AlphaFoldDB" id="A0A0B0NYF9"/>
<evidence type="ECO:0000256" key="2">
    <source>
        <dbReference type="ARBA" id="ARBA00038334"/>
    </source>
</evidence>
<keyword evidence="4" id="KW-1185">Reference proteome</keyword>
<dbReference type="InterPro" id="IPR000639">
    <property type="entry name" value="Epox_hydrolase-like"/>
</dbReference>
<dbReference type="Proteomes" id="UP000032142">
    <property type="component" value="Unassembled WGS sequence"/>
</dbReference>
<gene>
    <name evidence="3" type="ORF">F383_02147</name>
</gene>
<protein>
    <submittedName>
        <fullName evidence="3">Epoxide hydrolase 2</fullName>
    </submittedName>
</protein>
<dbReference type="GO" id="GO:0016787">
    <property type="term" value="F:hydrolase activity"/>
    <property type="evidence" value="ECO:0007669"/>
    <property type="project" value="UniProtKB-KW"/>
</dbReference>
<dbReference type="SUPFAM" id="SSF53474">
    <property type="entry name" value="alpha/beta-Hydrolases"/>
    <property type="match status" value="1"/>
</dbReference>
<dbReference type="InterPro" id="IPR029058">
    <property type="entry name" value="AB_hydrolase_fold"/>
</dbReference>
<accession>A0A0B0NYF9</accession>
<sequence>MEGIEHRMIKVNGINIHIAEKGEGPVILFLHGFPELWYSWRHQILALSSMVKALVNLSVPFRRFDREIKPVDVRKANYGDDYYISRFQEYGEIEGEFAEVGVERVVKEYLCDFPVLLPKGKLFKRPLDEPITLPSWLTEEEANYYVTVFQKTGFTCPINYYRNLGRNWELLGPWVGSKIKTPAKFIVGDKDLVYGMAGMKEYIHNGGFKEDVPSLEQVVVMKGVSHFINMEKPEEISSHIYDFFCQFH</sequence>
<proteinExistence type="inferred from homology"/>